<keyword evidence="5" id="KW-1185">Reference proteome</keyword>
<dbReference type="Pfam" id="PF12836">
    <property type="entry name" value="HHH_3"/>
    <property type="match status" value="1"/>
</dbReference>
<keyword evidence="2" id="KW-1133">Transmembrane helix</keyword>
<sequence length="346" mass="34650">MAEQDRLAALLERATRERREDADGVDLAEGDSGEPIPGGGADSGEPTPGEGADSGELDILGEDLLVAGGEWLPPDPGRHRPAREGPRMLALPQSLRSLNLGVRPVAVVALLVVALIAAGIFGWRWWRAEQGSAPVPVAPLAAQLSPAPGGADAAGATGDSDQAAGGQEAAGVSDPTAAAATGSPSASAEAPAELLVHVAGEVRSAGVVRLDPGARVQDAVEAAGGLGPDADTSRLNLARAVADGERIWVPRPGEEVPEVTDVPVTPPAAGGGGSAGAESGGGEAQININTADQAVLEELPGVGPVTAGAIVAWREENGQFSSPDELLEVSGIGEATLDKLRPHVTL</sequence>
<feature type="compositionally biased region" description="Low complexity" evidence="1">
    <location>
        <begin position="145"/>
        <end position="167"/>
    </location>
</feature>
<dbReference type="NCBIfam" id="TIGR00426">
    <property type="entry name" value="competence protein ComEA helix-hairpin-helix repeat region"/>
    <property type="match status" value="1"/>
</dbReference>
<dbReference type="Pfam" id="PF10531">
    <property type="entry name" value="SLBB"/>
    <property type="match status" value="1"/>
</dbReference>
<dbReference type="SMART" id="SM00278">
    <property type="entry name" value="HhH1"/>
    <property type="match status" value="2"/>
</dbReference>
<feature type="compositionally biased region" description="Acidic residues" evidence="1">
    <location>
        <begin position="23"/>
        <end position="32"/>
    </location>
</feature>
<dbReference type="InterPro" id="IPR003583">
    <property type="entry name" value="Hlx-hairpin-Hlx_DNA-bd_motif"/>
</dbReference>
<keyword evidence="2" id="KW-0812">Transmembrane</keyword>
<feature type="transmembrane region" description="Helical" evidence="2">
    <location>
        <begin position="105"/>
        <end position="126"/>
    </location>
</feature>
<feature type="domain" description="Helix-hairpin-helix DNA-binding motif class 1" evidence="3">
    <location>
        <begin position="324"/>
        <end position="343"/>
    </location>
</feature>
<name>A0ABY4YWK5_9MICO</name>
<protein>
    <submittedName>
        <fullName evidence="4">ComEA family DNA-binding protein</fullName>
    </submittedName>
</protein>
<dbReference type="PANTHER" id="PTHR21180:SF32">
    <property type="entry name" value="ENDONUCLEASE_EXONUCLEASE_PHOSPHATASE FAMILY DOMAIN-CONTAINING PROTEIN 1"/>
    <property type="match status" value="1"/>
</dbReference>
<dbReference type="EMBL" id="CP099489">
    <property type="protein sequence ID" value="USQ81143.1"/>
    <property type="molecule type" value="Genomic_DNA"/>
</dbReference>
<dbReference type="InterPro" id="IPR051675">
    <property type="entry name" value="Endo/Exo/Phosphatase_dom_1"/>
</dbReference>
<feature type="compositionally biased region" description="Low complexity" evidence="1">
    <location>
        <begin position="175"/>
        <end position="185"/>
    </location>
</feature>
<evidence type="ECO:0000313" key="4">
    <source>
        <dbReference type="EMBL" id="USQ81143.1"/>
    </source>
</evidence>
<feature type="region of interest" description="Disordered" evidence="1">
    <location>
        <begin position="256"/>
        <end position="280"/>
    </location>
</feature>
<dbReference type="InterPro" id="IPR019554">
    <property type="entry name" value="Soluble_ligand-bd"/>
</dbReference>
<feature type="compositionally biased region" description="Gly residues" evidence="1">
    <location>
        <begin position="269"/>
        <end position="280"/>
    </location>
</feature>
<organism evidence="4 5">
    <name type="scientific">Ornithinimicrobium faecis</name>
    <dbReference type="NCBI Taxonomy" id="2934158"/>
    <lineage>
        <taxon>Bacteria</taxon>
        <taxon>Bacillati</taxon>
        <taxon>Actinomycetota</taxon>
        <taxon>Actinomycetes</taxon>
        <taxon>Micrococcales</taxon>
        <taxon>Ornithinimicrobiaceae</taxon>
        <taxon>Ornithinimicrobium</taxon>
    </lineage>
</organism>
<dbReference type="InterPro" id="IPR004509">
    <property type="entry name" value="Competence_ComEA_HhH"/>
</dbReference>
<feature type="compositionally biased region" description="Basic and acidic residues" evidence="1">
    <location>
        <begin position="13"/>
        <end position="22"/>
    </location>
</feature>
<evidence type="ECO:0000259" key="3">
    <source>
        <dbReference type="SMART" id="SM00278"/>
    </source>
</evidence>
<keyword evidence="4" id="KW-0238">DNA-binding</keyword>
<dbReference type="GO" id="GO:0003677">
    <property type="term" value="F:DNA binding"/>
    <property type="evidence" value="ECO:0007669"/>
    <property type="project" value="UniProtKB-KW"/>
</dbReference>
<dbReference type="Gene3D" id="3.10.560.10">
    <property type="entry name" value="Outer membrane lipoprotein wza domain like"/>
    <property type="match status" value="1"/>
</dbReference>
<reference evidence="4" key="1">
    <citation type="submission" date="2022-06" db="EMBL/GenBank/DDBJ databases">
        <title>Ornithinimicrobium HY1793.</title>
        <authorList>
            <person name="Huang Y."/>
        </authorList>
    </citation>
    <scope>NUCLEOTIDE SEQUENCE</scope>
    <source>
        <strain evidence="4">HY1793</strain>
    </source>
</reference>
<keyword evidence="2" id="KW-0472">Membrane</keyword>
<dbReference type="Proteomes" id="UP001056455">
    <property type="component" value="Chromosome"/>
</dbReference>
<dbReference type="InterPro" id="IPR010994">
    <property type="entry name" value="RuvA_2-like"/>
</dbReference>
<feature type="domain" description="Helix-hairpin-helix DNA-binding motif class 1" evidence="3">
    <location>
        <begin position="294"/>
        <end position="313"/>
    </location>
</feature>
<dbReference type="PANTHER" id="PTHR21180">
    <property type="entry name" value="ENDONUCLEASE/EXONUCLEASE/PHOSPHATASE FAMILY DOMAIN-CONTAINING PROTEIN 1"/>
    <property type="match status" value="1"/>
</dbReference>
<feature type="region of interest" description="Disordered" evidence="1">
    <location>
        <begin position="13"/>
        <end position="55"/>
    </location>
</feature>
<accession>A0ABY4YWK5</accession>
<evidence type="ECO:0000256" key="2">
    <source>
        <dbReference type="SAM" id="Phobius"/>
    </source>
</evidence>
<dbReference type="Gene3D" id="1.10.150.320">
    <property type="entry name" value="Photosystem II 12 kDa extrinsic protein"/>
    <property type="match status" value="1"/>
</dbReference>
<evidence type="ECO:0000313" key="5">
    <source>
        <dbReference type="Proteomes" id="UP001056455"/>
    </source>
</evidence>
<evidence type="ECO:0000256" key="1">
    <source>
        <dbReference type="SAM" id="MobiDB-lite"/>
    </source>
</evidence>
<proteinExistence type="predicted"/>
<dbReference type="SUPFAM" id="SSF47781">
    <property type="entry name" value="RuvA domain 2-like"/>
    <property type="match status" value="1"/>
</dbReference>
<feature type="region of interest" description="Disordered" evidence="1">
    <location>
        <begin position="145"/>
        <end position="185"/>
    </location>
</feature>
<dbReference type="RefSeq" id="WP_252594527.1">
    <property type="nucleotide sequence ID" value="NZ_CP099489.1"/>
</dbReference>
<gene>
    <name evidence="4" type="ORF">NF556_05725</name>
</gene>